<proteinExistence type="predicted"/>
<feature type="non-terminal residue" evidence="1">
    <location>
        <position position="1"/>
    </location>
</feature>
<gene>
    <name evidence="1" type="ORF">FMOSSE_LOCUS16814</name>
</gene>
<organism evidence="1 2">
    <name type="scientific">Funneliformis mosseae</name>
    <name type="common">Endomycorrhizal fungus</name>
    <name type="synonym">Glomus mosseae</name>
    <dbReference type="NCBI Taxonomy" id="27381"/>
    <lineage>
        <taxon>Eukaryota</taxon>
        <taxon>Fungi</taxon>
        <taxon>Fungi incertae sedis</taxon>
        <taxon>Mucoromycota</taxon>
        <taxon>Glomeromycotina</taxon>
        <taxon>Glomeromycetes</taxon>
        <taxon>Glomerales</taxon>
        <taxon>Glomeraceae</taxon>
        <taxon>Funneliformis</taxon>
    </lineage>
</organism>
<keyword evidence="2" id="KW-1185">Reference proteome</keyword>
<dbReference type="Proteomes" id="UP000789375">
    <property type="component" value="Unassembled WGS sequence"/>
</dbReference>
<dbReference type="AlphaFoldDB" id="A0A9N9IWA9"/>
<feature type="non-terminal residue" evidence="1">
    <location>
        <position position="41"/>
    </location>
</feature>
<dbReference type="EMBL" id="CAJVPP010026763">
    <property type="protein sequence ID" value="CAG8754348.1"/>
    <property type="molecule type" value="Genomic_DNA"/>
</dbReference>
<name>A0A9N9IWA9_FUNMO</name>
<protein>
    <submittedName>
        <fullName evidence="1">5718_t:CDS:1</fullName>
    </submittedName>
</protein>
<accession>A0A9N9IWA9</accession>
<reference evidence="1" key="1">
    <citation type="submission" date="2021-06" db="EMBL/GenBank/DDBJ databases">
        <authorList>
            <person name="Kallberg Y."/>
            <person name="Tangrot J."/>
            <person name="Rosling A."/>
        </authorList>
    </citation>
    <scope>NUCLEOTIDE SEQUENCE</scope>
    <source>
        <strain evidence="1">87-6 pot B 2015</strain>
    </source>
</reference>
<sequence>KSEQQSLENYFNSANLEESRIRQINKALVMMFIMCALPFRL</sequence>
<comment type="caution">
    <text evidence="1">The sequence shown here is derived from an EMBL/GenBank/DDBJ whole genome shotgun (WGS) entry which is preliminary data.</text>
</comment>
<evidence type="ECO:0000313" key="1">
    <source>
        <dbReference type="EMBL" id="CAG8754348.1"/>
    </source>
</evidence>
<evidence type="ECO:0000313" key="2">
    <source>
        <dbReference type="Proteomes" id="UP000789375"/>
    </source>
</evidence>